<keyword evidence="3" id="KW-1185">Reference proteome</keyword>
<protein>
    <submittedName>
        <fullName evidence="2">Uncharacterized protein</fullName>
    </submittedName>
</protein>
<comment type="caution">
    <text evidence="2">The sequence shown here is derived from an EMBL/GenBank/DDBJ whole genome shotgun (WGS) entry which is preliminary data.</text>
</comment>
<evidence type="ECO:0000313" key="3">
    <source>
        <dbReference type="Proteomes" id="UP000499080"/>
    </source>
</evidence>
<name>A0A4Y2A3B0_ARAVE</name>
<dbReference type="Proteomes" id="UP000499080">
    <property type="component" value="Unassembled WGS sequence"/>
</dbReference>
<feature type="region of interest" description="Disordered" evidence="1">
    <location>
        <begin position="122"/>
        <end position="142"/>
    </location>
</feature>
<sequence length="142" mass="15933">MLFSSLLTVVGNVQKWQFDLVAGDHNGSHHYCPSMPKCCSINESLLIIVLYESRTTHWSTTSSWMRSCSRSNWSRAPVVGTIMVVWLVGPISHDGSYPYSAHSAPECLIRFRPLMARRCHIPRKSTSNKPTQMGVRSGDVPL</sequence>
<evidence type="ECO:0000256" key="1">
    <source>
        <dbReference type="SAM" id="MobiDB-lite"/>
    </source>
</evidence>
<gene>
    <name evidence="2" type="ORF">AVEN_231054_1</name>
</gene>
<dbReference type="EMBL" id="BGPR01000004">
    <property type="protein sequence ID" value="GBL74170.1"/>
    <property type="molecule type" value="Genomic_DNA"/>
</dbReference>
<evidence type="ECO:0000313" key="2">
    <source>
        <dbReference type="EMBL" id="GBL74170.1"/>
    </source>
</evidence>
<reference evidence="2 3" key="1">
    <citation type="journal article" date="2019" name="Sci. Rep.">
        <title>Orb-weaving spider Araneus ventricosus genome elucidates the spidroin gene catalogue.</title>
        <authorList>
            <person name="Kono N."/>
            <person name="Nakamura H."/>
            <person name="Ohtoshi R."/>
            <person name="Moran D.A.P."/>
            <person name="Shinohara A."/>
            <person name="Yoshida Y."/>
            <person name="Fujiwara M."/>
            <person name="Mori M."/>
            <person name="Tomita M."/>
            <person name="Arakawa K."/>
        </authorList>
    </citation>
    <scope>NUCLEOTIDE SEQUENCE [LARGE SCALE GENOMIC DNA]</scope>
</reference>
<organism evidence="2 3">
    <name type="scientific">Araneus ventricosus</name>
    <name type="common">Orbweaver spider</name>
    <name type="synonym">Epeira ventricosa</name>
    <dbReference type="NCBI Taxonomy" id="182803"/>
    <lineage>
        <taxon>Eukaryota</taxon>
        <taxon>Metazoa</taxon>
        <taxon>Ecdysozoa</taxon>
        <taxon>Arthropoda</taxon>
        <taxon>Chelicerata</taxon>
        <taxon>Arachnida</taxon>
        <taxon>Araneae</taxon>
        <taxon>Araneomorphae</taxon>
        <taxon>Entelegynae</taxon>
        <taxon>Araneoidea</taxon>
        <taxon>Araneidae</taxon>
        <taxon>Araneus</taxon>
    </lineage>
</organism>
<dbReference type="AlphaFoldDB" id="A0A4Y2A3B0"/>
<proteinExistence type="predicted"/>
<accession>A0A4Y2A3B0</accession>